<dbReference type="PANTHER" id="PTHR47811">
    <property type="entry name" value="TRNA PSEUDOURIDINE SYNTHASE D"/>
    <property type="match status" value="1"/>
</dbReference>
<evidence type="ECO:0000313" key="8">
    <source>
        <dbReference type="Proteomes" id="UP000315439"/>
    </source>
</evidence>
<dbReference type="InterPro" id="IPR001656">
    <property type="entry name" value="PsdUridine_synth_TruD"/>
</dbReference>
<keyword evidence="8" id="KW-1185">Reference proteome</keyword>
<feature type="region of interest" description="Disordered" evidence="5">
    <location>
        <begin position="15"/>
        <end position="34"/>
    </location>
</feature>
<dbReference type="GO" id="GO:0005829">
    <property type="term" value="C:cytosol"/>
    <property type="evidence" value="ECO:0007669"/>
    <property type="project" value="TreeGrafter"/>
</dbReference>
<gene>
    <name evidence="4" type="primary">truD</name>
    <name evidence="7" type="ORF">FLL46_11325</name>
</gene>
<name>A0A545UDB8_9GAMM</name>
<reference evidence="7 8" key="1">
    <citation type="submission" date="2019-07" db="EMBL/GenBank/DDBJ databases">
        <title>Draft genome for Aliikangiella sp. M105.</title>
        <authorList>
            <person name="Wang G."/>
        </authorList>
    </citation>
    <scope>NUCLEOTIDE SEQUENCE [LARGE SCALE GENOMIC DNA]</scope>
    <source>
        <strain evidence="7 8">M105</strain>
    </source>
</reference>
<organism evidence="7 8">
    <name type="scientific">Aliikangiella coralliicola</name>
    <dbReference type="NCBI Taxonomy" id="2592383"/>
    <lineage>
        <taxon>Bacteria</taxon>
        <taxon>Pseudomonadati</taxon>
        <taxon>Pseudomonadota</taxon>
        <taxon>Gammaproteobacteria</taxon>
        <taxon>Oceanospirillales</taxon>
        <taxon>Pleioneaceae</taxon>
        <taxon>Aliikangiella</taxon>
    </lineage>
</organism>
<dbReference type="AlphaFoldDB" id="A0A545UDB8"/>
<feature type="domain" description="TRUD" evidence="6">
    <location>
        <begin position="194"/>
        <end position="341"/>
    </location>
</feature>
<dbReference type="InterPro" id="IPR042214">
    <property type="entry name" value="TruD_catalytic"/>
</dbReference>
<dbReference type="EMBL" id="VIKS01000007">
    <property type="protein sequence ID" value="TQV87462.1"/>
    <property type="molecule type" value="Genomic_DNA"/>
</dbReference>
<evidence type="ECO:0000256" key="1">
    <source>
        <dbReference type="ARBA" id="ARBA00007953"/>
    </source>
</evidence>
<evidence type="ECO:0000256" key="2">
    <source>
        <dbReference type="ARBA" id="ARBA00022694"/>
    </source>
</evidence>
<dbReference type="GO" id="GO:0160150">
    <property type="term" value="F:tRNA pseudouridine(13) synthase activity"/>
    <property type="evidence" value="ECO:0007669"/>
    <property type="project" value="UniProtKB-EC"/>
</dbReference>
<dbReference type="GO" id="GO:0031119">
    <property type="term" value="P:tRNA pseudouridine synthesis"/>
    <property type="evidence" value="ECO:0007669"/>
    <property type="project" value="UniProtKB-UniRule"/>
</dbReference>
<dbReference type="InterPro" id="IPR020103">
    <property type="entry name" value="PsdUridine_synth_cat_dom_sf"/>
</dbReference>
<comment type="caution">
    <text evidence="7">The sequence shown here is derived from an EMBL/GenBank/DDBJ whole genome shotgun (WGS) entry which is preliminary data.</text>
</comment>
<evidence type="ECO:0000256" key="3">
    <source>
        <dbReference type="ARBA" id="ARBA00023235"/>
    </source>
</evidence>
<dbReference type="InterPro" id="IPR050170">
    <property type="entry name" value="TruD_pseudoU_synthase"/>
</dbReference>
<comment type="function">
    <text evidence="4">Responsible for synthesis of pseudouridine from uracil-13 in transfer RNAs.</text>
</comment>
<dbReference type="Pfam" id="PF01142">
    <property type="entry name" value="TruD"/>
    <property type="match status" value="2"/>
</dbReference>
<dbReference type="Proteomes" id="UP000315439">
    <property type="component" value="Unassembled WGS sequence"/>
</dbReference>
<feature type="active site" description="Nucleophile" evidence="4">
    <location>
        <position position="121"/>
    </location>
</feature>
<dbReference type="HAMAP" id="MF_01082">
    <property type="entry name" value="TruD"/>
    <property type="match status" value="1"/>
</dbReference>
<dbReference type="InterPro" id="IPR043165">
    <property type="entry name" value="TruD_insert_sf"/>
</dbReference>
<evidence type="ECO:0000256" key="5">
    <source>
        <dbReference type="SAM" id="MobiDB-lite"/>
    </source>
</evidence>
<dbReference type="PROSITE" id="PS50984">
    <property type="entry name" value="TRUD"/>
    <property type="match status" value="1"/>
</dbReference>
<keyword evidence="2 4" id="KW-0819">tRNA processing</keyword>
<dbReference type="InterPro" id="IPR011760">
    <property type="entry name" value="PsdUridine_synth_TruD_insert"/>
</dbReference>
<dbReference type="OrthoDB" id="1550679at2"/>
<accession>A0A545UDB8</accession>
<dbReference type="GO" id="GO:0003723">
    <property type="term" value="F:RNA binding"/>
    <property type="evidence" value="ECO:0007669"/>
    <property type="project" value="InterPro"/>
</dbReference>
<comment type="similarity">
    <text evidence="1 4">Belongs to the pseudouridine synthase TruD family.</text>
</comment>
<protein>
    <recommendedName>
        <fullName evidence="4">tRNA pseudouridine synthase D</fullName>
        <ecNumber evidence="4">5.4.99.27</ecNumber>
    </recommendedName>
    <alternativeName>
        <fullName evidence="4">tRNA pseudouridine(13) synthase</fullName>
    </alternativeName>
    <alternativeName>
        <fullName evidence="4">tRNA pseudouridylate synthase D</fullName>
    </alternativeName>
    <alternativeName>
        <fullName evidence="4">tRNA-uridine isomerase D</fullName>
    </alternativeName>
</protein>
<keyword evidence="3 4" id="KW-0413">Isomerase</keyword>
<evidence type="ECO:0000313" key="7">
    <source>
        <dbReference type="EMBL" id="TQV87462.1"/>
    </source>
</evidence>
<evidence type="ECO:0000259" key="6">
    <source>
        <dbReference type="PROSITE" id="PS50984"/>
    </source>
</evidence>
<dbReference type="Gene3D" id="3.30.2350.20">
    <property type="entry name" value="TruD, catalytic domain"/>
    <property type="match status" value="1"/>
</dbReference>
<proteinExistence type="inferred from homology"/>
<dbReference type="EC" id="5.4.99.27" evidence="4"/>
<comment type="catalytic activity">
    <reaction evidence="4">
        <text>uridine(13) in tRNA = pseudouridine(13) in tRNA</text>
        <dbReference type="Rhea" id="RHEA:42540"/>
        <dbReference type="Rhea" id="RHEA-COMP:10105"/>
        <dbReference type="Rhea" id="RHEA-COMP:10106"/>
        <dbReference type="ChEBI" id="CHEBI:65314"/>
        <dbReference type="ChEBI" id="CHEBI:65315"/>
        <dbReference type="EC" id="5.4.99.27"/>
    </reaction>
</comment>
<dbReference type="Gene3D" id="3.30.2340.10">
    <property type="entry name" value="TruD, insertion domain"/>
    <property type="match status" value="1"/>
</dbReference>
<sequence length="389" mass="44134">MKRFELVSEIPFYQKPSSHELGGHKSNTSDPAEQKKDCLDFSKHLEQLPTANSSPIVSGTIREENADFRVTETLSFEPSGEGEHLFLFIEKTGCNTDWVAKELQRHFNLRSQDIGYAGKKDRYSVSRQWFSLHLPGKEVSLDTVDNEHYRVIKAVRHNKKLRKGVIKHNHFQLKISQLSAGIDENILAKISVEGVPNYFGYQRFGRHGDNLVKAVKLLEKQIKVKSRNKKGLYLSAMRSFFFNQLLAQRVADGNWNYALNGDCLSLDGSQSYFNCEEVDSKLQERLKNGDVHISGLMPGKGRSETTYEARDYEQALINAYPEWFDGVAEAGVSSSRRPLRVIPINLQYAIETNQVMRIEFALPSGSFATSVLREVVNIKDAALERSLAK</sequence>
<dbReference type="PANTHER" id="PTHR47811:SF1">
    <property type="entry name" value="TRNA PSEUDOURIDINE SYNTHASE D"/>
    <property type="match status" value="1"/>
</dbReference>
<evidence type="ECO:0000256" key="4">
    <source>
        <dbReference type="HAMAP-Rule" id="MF_01082"/>
    </source>
</evidence>
<dbReference type="SUPFAM" id="SSF55120">
    <property type="entry name" value="Pseudouridine synthase"/>
    <property type="match status" value="1"/>
</dbReference>